<comment type="caution">
    <text evidence="3">The sequence shown here is derived from an EMBL/GenBank/DDBJ whole genome shotgun (WGS) entry which is preliminary data.</text>
</comment>
<protein>
    <recommendedName>
        <fullName evidence="1">DUF4817 domain-containing protein</fullName>
    </recommendedName>
</protein>
<dbReference type="EMBL" id="CAJOBE010006312">
    <property type="protein sequence ID" value="CAF4003220.1"/>
    <property type="molecule type" value="Genomic_DNA"/>
</dbReference>
<evidence type="ECO:0000313" key="2">
    <source>
        <dbReference type="EMBL" id="CAF1392386.1"/>
    </source>
</evidence>
<evidence type="ECO:0000259" key="1">
    <source>
        <dbReference type="Pfam" id="PF16087"/>
    </source>
</evidence>
<dbReference type="InterPro" id="IPR032135">
    <property type="entry name" value="DUF4817"/>
</dbReference>
<dbReference type="OrthoDB" id="9971063at2759"/>
<evidence type="ECO:0000313" key="3">
    <source>
        <dbReference type="EMBL" id="CAF1460466.1"/>
    </source>
</evidence>
<evidence type="ECO:0000313" key="5">
    <source>
        <dbReference type="EMBL" id="CAF4003220.1"/>
    </source>
</evidence>
<proteinExistence type="predicted"/>
<dbReference type="Pfam" id="PF16087">
    <property type="entry name" value="DUF4817"/>
    <property type="match status" value="1"/>
</dbReference>
<accession>A0A815QC79</accession>
<dbReference type="Proteomes" id="UP000663823">
    <property type="component" value="Unassembled WGS sequence"/>
</dbReference>
<dbReference type="EMBL" id="CAJNOO010004740">
    <property type="protein sequence ID" value="CAF1392386.1"/>
    <property type="molecule type" value="Genomic_DNA"/>
</dbReference>
<dbReference type="Proteomes" id="UP000663889">
    <property type="component" value="Unassembled WGS sequence"/>
</dbReference>
<dbReference type="Proteomes" id="UP000663882">
    <property type="component" value="Unassembled WGS sequence"/>
</dbReference>
<sequence length="151" mass="17498">MAGLEPEKRVFLIKNYYQRGESVEYARKAFNTKYGVESAPHRDTVKRLIEKFETTANTDDARSQSTGPPRVVIVDENILKVEKFFQENPTTSVRRAAQILNIKRESLRIIARYFVKLFPYKIQINQALNPETMEKQKLFSQILSSAIEAKN</sequence>
<name>A0A815QC79_9BILA</name>
<gene>
    <name evidence="5" type="ORF">FNK824_LOCUS26064</name>
    <name evidence="4" type="ORF">OTI717_LOCUS27523</name>
    <name evidence="2" type="ORF">RFH988_LOCUS34406</name>
    <name evidence="3" type="ORF">SEV965_LOCUS34135</name>
</gene>
<dbReference type="PANTHER" id="PTHR47326">
    <property type="entry name" value="TRANSPOSABLE ELEMENT TC3 TRANSPOSASE-LIKE PROTEIN"/>
    <property type="match status" value="1"/>
</dbReference>
<dbReference type="EMBL" id="CAJOAX010006175">
    <property type="protein sequence ID" value="CAF3972727.1"/>
    <property type="molecule type" value="Genomic_DNA"/>
</dbReference>
<dbReference type="PANTHER" id="PTHR47326:SF1">
    <property type="entry name" value="HTH PSQ-TYPE DOMAIN-CONTAINING PROTEIN"/>
    <property type="match status" value="1"/>
</dbReference>
<reference evidence="3" key="1">
    <citation type="submission" date="2021-02" db="EMBL/GenBank/DDBJ databases">
        <authorList>
            <person name="Nowell W R."/>
        </authorList>
    </citation>
    <scope>NUCLEOTIDE SEQUENCE</scope>
</reference>
<evidence type="ECO:0000313" key="4">
    <source>
        <dbReference type="EMBL" id="CAF3972727.1"/>
    </source>
</evidence>
<organism evidence="3 6">
    <name type="scientific">Rotaria sordida</name>
    <dbReference type="NCBI Taxonomy" id="392033"/>
    <lineage>
        <taxon>Eukaryota</taxon>
        <taxon>Metazoa</taxon>
        <taxon>Spiralia</taxon>
        <taxon>Gnathifera</taxon>
        <taxon>Rotifera</taxon>
        <taxon>Eurotatoria</taxon>
        <taxon>Bdelloidea</taxon>
        <taxon>Philodinida</taxon>
        <taxon>Philodinidae</taxon>
        <taxon>Rotaria</taxon>
    </lineage>
</organism>
<dbReference type="AlphaFoldDB" id="A0A815QC79"/>
<feature type="domain" description="DUF4817" evidence="1">
    <location>
        <begin position="7"/>
        <end position="55"/>
    </location>
</feature>
<dbReference type="Proteomes" id="UP000663874">
    <property type="component" value="Unassembled WGS sequence"/>
</dbReference>
<evidence type="ECO:0000313" key="6">
    <source>
        <dbReference type="Proteomes" id="UP000663889"/>
    </source>
</evidence>
<dbReference type="EMBL" id="CAJNOU010004935">
    <property type="protein sequence ID" value="CAF1460466.1"/>
    <property type="molecule type" value="Genomic_DNA"/>
</dbReference>